<organism evidence="4 5">
    <name type="scientific">Alkalibacterium kapii</name>
    <dbReference type="NCBI Taxonomy" id="426704"/>
    <lineage>
        <taxon>Bacteria</taxon>
        <taxon>Bacillati</taxon>
        <taxon>Bacillota</taxon>
        <taxon>Bacilli</taxon>
        <taxon>Lactobacillales</taxon>
        <taxon>Carnobacteriaceae</taxon>
        <taxon>Alkalibacterium</taxon>
    </lineage>
</organism>
<comment type="caution">
    <text evidence="4">The sequence shown here is derived from an EMBL/GenBank/DDBJ whole genome shotgun (WGS) entry which is preliminary data.</text>
</comment>
<evidence type="ECO:0000259" key="1">
    <source>
        <dbReference type="PROSITE" id="PS50112"/>
    </source>
</evidence>
<feature type="domain" description="PAC" evidence="2">
    <location>
        <begin position="111"/>
        <end position="164"/>
    </location>
</feature>
<evidence type="ECO:0000259" key="2">
    <source>
        <dbReference type="PROSITE" id="PS50113"/>
    </source>
</evidence>
<dbReference type="SUPFAM" id="SSF55785">
    <property type="entry name" value="PYP-like sensor domain (PAS domain)"/>
    <property type="match status" value="1"/>
</dbReference>
<reference evidence="4 5" key="1">
    <citation type="submission" date="2019-07" db="EMBL/GenBank/DDBJ databases">
        <title>Whole genome shotgun sequence of Alkalibacterium kapii NBRC 103247.</title>
        <authorList>
            <person name="Hosoyama A."/>
            <person name="Uohara A."/>
            <person name="Ohji S."/>
            <person name="Ichikawa N."/>
        </authorList>
    </citation>
    <scope>NUCLEOTIDE SEQUENCE [LARGE SCALE GENOMIC DNA]</scope>
    <source>
        <strain evidence="4 5">NBRC 103247</strain>
    </source>
</reference>
<dbReference type="InterPro" id="IPR043128">
    <property type="entry name" value="Rev_trsase/Diguanyl_cyclase"/>
</dbReference>
<dbReference type="InterPro" id="IPR000700">
    <property type="entry name" value="PAS-assoc_C"/>
</dbReference>
<dbReference type="OrthoDB" id="9759607at2"/>
<dbReference type="PROSITE" id="PS50112">
    <property type="entry name" value="PAS"/>
    <property type="match status" value="1"/>
</dbReference>
<dbReference type="Proteomes" id="UP000321662">
    <property type="component" value="Unassembled WGS sequence"/>
</dbReference>
<dbReference type="Gene3D" id="3.30.70.270">
    <property type="match status" value="1"/>
</dbReference>
<name>A0A511AVA7_9LACT</name>
<dbReference type="InterPro" id="IPR050469">
    <property type="entry name" value="Diguanylate_Cyclase"/>
</dbReference>
<dbReference type="CDD" id="cd00130">
    <property type="entry name" value="PAS"/>
    <property type="match status" value="1"/>
</dbReference>
<dbReference type="Pfam" id="PF00990">
    <property type="entry name" value="GGDEF"/>
    <property type="match status" value="1"/>
</dbReference>
<protein>
    <submittedName>
        <fullName evidence="4">Diguanylate cyclase</fullName>
    </submittedName>
</protein>
<dbReference type="InterPro" id="IPR000160">
    <property type="entry name" value="GGDEF_dom"/>
</dbReference>
<dbReference type="InterPro" id="IPR001610">
    <property type="entry name" value="PAC"/>
</dbReference>
<dbReference type="InterPro" id="IPR035965">
    <property type="entry name" value="PAS-like_dom_sf"/>
</dbReference>
<dbReference type="AlphaFoldDB" id="A0A511AVA7"/>
<dbReference type="Pfam" id="PF08447">
    <property type="entry name" value="PAS_3"/>
    <property type="match status" value="1"/>
</dbReference>
<dbReference type="EMBL" id="BJUY01000014">
    <property type="protein sequence ID" value="GEK91602.1"/>
    <property type="molecule type" value="Genomic_DNA"/>
</dbReference>
<dbReference type="SMART" id="SM00267">
    <property type="entry name" value="GGDEF"/>
    <property type="match status" value="1"/>
</dbReference>
<dbReference type="CDD" id="cd01949">
    <property type="entry name" value="GGDEF"/>
    <property type="match status" value="1"/>
</dbReference>
<dbReference type="NCBIfam" id="TIGR00254">
    <property type="entry name" value="GGDEF"/>
    <property type="match status" value="1"/>
</dbReference>
<dbReference type="PROSITE" id="PS50113">
    <property type="entry name" value="PAC"/>
    <property type="match status" value="1"/>
</dbReference>
<evidence type="ECO:0000259" key="3">
    <source>
        <dbReference type="PROSITE" id="PS50887"/>
    </source>
</evidence>
<evidence type="ECO:0000313" key="5">
    <source>
        <dbReference type="Proteomes" id="UP000321662"/>
    </source>
</evidence>
<dbReference type="PROSITE" id="PS50887">
    <property type="entry name" value="GGDEF"/>
    <property type="match status" value="1"/>
</dbReference>
<dbReference type="NCBIfam" id="TIGR00229">
    <property type="entry name" value="sensory_box"/>
    <property type="match status" value="1"/>
</dbReference>
<dbReference type="InterPro" id="IPR013655">
    <property type="entry name" value="PAS_fold_3"/>
</dbReference>
<dbReference type="PANTHER" id="PTHR45138:SF9">
    <property type="entry name" value="DIGUANYLATE CYCLASE DGCM-RELATED"/>
    <property type="match status" value="1"/>
</dbReference>
<evidence type="ECO:0000313" key="4">
    <source>
        <dbReference type="EMBL" id="GEK91602.1"/>
    </source>
</evidence>
<dbReference type="FunFam" id="3.30.70.270:FF:000001">
    <property type="entry name" value="Diguanylate cyclase domain protein"/>
    <property type="match status" value="1"/>
</dbReference>
<accession>A0A511AVA7</accession>
<feature type="domain" description="PAS" evidence="1">
    <location>
        <begin position="60"/>
        <end position="107"/>
    </location>
</feature>
<dbReference type="GO" id="GO:0052621">
    <property type="term" value="F:diguanylate cyclase activity"/>
    <property type="evidence" value="ECO:0007669"/>
    <property type="project" value="TreeGrafter"/>
</dbReference>
<dbReference type="InterPro" id="IPR029787">
    <property type="entry name" value="Nucleotide_cyclase"/>
</dbReference>
<dbReference type="SUPFAM" id="SSF55073">
    <property type="entry name" value="Nucleotide cyclase"/>
    <property type="match status" value="1"/>
</dbReference>
<keyword evidence="5" id="KW-1185">Reference proteome</keyword>
<proteinExistence type="predicted"/>
<feature type="domain" description="GGDEF" evidence="3">
    <location>
        <begin position="203"/>
        <end position="328"/>
    </location>
</feature>
<dbReference type="SMART" id="SM00086">
    <property type="entry name" value="PAC"/>
    <property type="match status" value="1"/>
</dbReference>
<dbReference type="RefSeq" id="WP_146924427.1">
    <property type="nucleotide sequence ID" value="NZ_BJUY01000014.1"/>
</dbReference>
<gene>
    <name evidence="4" type="ORF">AKA01nite_12240</name>
</gene>
<dbReference type="Gene3D" id="3.30.450.20">
    <property type="entry name" value="PAS domain"/>
    <property type="match status" value="1"/>
</dbReference>
<dbReference type="InterPro" id="IPR000014">
    <property type="entry name" value="PAS"/>
</dbReference>
<sequence length="328" mass="37665">MTNKKINRMTREELLLKVKKQELLIEELLAEKEAEVKLDYPLKGNLGHWYWNIQSNDVVFNPMKVEAIGYTMEELPEKIPFSFFTNKLHPDDYDAVMKNMSQHLKGITPVYEVEYRIQAKDGTWKWFYDRGKVTKRAEDGTPLFSAGIVFDVSKQKSKMENLEELTSSLITLVDKDELTGIRNRRAIIRELKTHLIDSAVKEKQLAVSMMDIDDFKQLNDTKGHVFGDYVLKEIAMTLEHTLGKDGIAGRYGGEEFLILLPDTSKDMAETIFNECRVAIETNEFLKLESVTISGGYTFYSQGDYEDVIKEADKKLYQAKSAGKNKITS</sequence>
<dbReference type="PANTHER" id="PTHR45138">
    <property type="entry name" value="REGULATORY COMPONENTS OF SENSORY TRANSDUCTION SYSTEM"/>
    <property type="match status" value="1"/>
</dbReference>